<dbReference type="GO" id="GO:0005737">
    <property type="term" value="C:cytoplasm"/>
    <property type="evidence" value="ECO:0007669"/>
    <property type="project" value="UniProtKB-SubCell"/>
</dbReference>
<sequence length="734" mass="80921">MKERGSSQAKLDNIVKLIAQDIVAEVCSIYVLRPGDVLELFATMGLKPEAVHQTRLHVEEGIVGQVAALALPLALSDAQKHPNFAYRPETGEEIYQSLLGVPILRAGRVLGVLAVQNVTSRNYTDEEVEALETVAMLLAELFAGGEIALLEDETAGTGGGRPMRLDGLMLNEGLATGQAVPHTRGIVISQVIADDPEVERGRLITAVAEMRGAIDGLLARADIAELGEHREVLEVYRMFAEDRGWIGRIDEAILSGLTAEAAVEKIQVATRARMAKVKDPYLKERLSDLEDLGNRLLHHLLDPEGTDTQDLPEDMVLIARNLGPAELLDYDAERLRAVVLEEGSPTAHVVIMARALNIPVIGRCRDIVTSVRFGDQVVVDADNEQVLLRPNEEVQESFSSMIAERDRRQEMFAATRDLPPVTADGQRVSLNINAGLLIDIPHLHDSGADGIGLYRTEIPFMVRDTFPGVTAQTELYSRIVEQAEGKPVVFRTLDVGGDKVLPYWQGEVDENPAMGWRAIRIGLDRPAVLRQQIRALLRASEGRELRIMFPMISDVAEFDDARALLEREIERAAKKDEKLPTVVKVGLMLEVPSLVWQLPALLEKVDFLSVGSNDLFQFHFAADRGNPRLARRYDVLAPGFLKLLHSVANQAQEKDVSLSLCGDMASHPLEAMALLGCGFESLSMPAPSIAPIKTMVRSLKLDPLRDLLPSWLELPDHSLRSHLKSYAEEQRVDL</sequence>
<dbReference type="InterPro" id="IPR050499">
    <property type="entry name" value="PEP-utilizing_PTS_enzyme"/>
</dbReference>
<keyword evidence="9 15" id="KW-0808">Transferase</keyword>
<proteinExistence type="inferred from homology"/>
<name>A0A545T885_9PROT</name>
<dbReference type="NCBIfam" id="TIGR01417">
    <property type="entry name" value="PTS_I_fam"/>
    <property type="match status" value="1"/>
</dbReference>
<evidence type="ECO:0000256" key="12">
    <source>
        <dbReference type="ARBA" id="ARBA00022777"/>
    </source>
</evidence>
<accession>A0A545T885</accession>
<dbReference type="SUPFAM" id="SSF51621">
    <property type="entry name" value="Phosphoenolpyruvate/pyruvate domain"/>
    <property type="match status" value="1"/>
</dbReference>
<protein>
    <recommendedName>
        <fullName evidence="5">phosphoenolpyruvate--protein phosphotransferase</fullName>
        <ecNumber evidence="5">2.7.3.9</ecNumber>
    </recommendedName>
</protein>
<keyword evidence="11" id="KW-0479">Metal-binding</keyword>
<dbReference type="SUPFAM" id="SSF52009">
    <property type="entry name" value="Phosphohistidine domain"/>
    <property type="match status" value="1"/>
</dbReference>
<evidence type="ECO:0000259" key="14">
    <source>
        <dbReference type="SMART" id="SM00065"/>
    </source>
</evidence>
<evidence type="ECO:0000256" key="13">
    <source>
        <dbReference type="ARBA" id="ARBA00022842"/>
    </source>
</evidence>
<evidence type="ECO:0000256" key="9">
    <source>
        <dbReference type="ARBA" id="ARBA00022679"/>
    </source>
</evidence>
<dbReference type="PANTHER" id="PTHR46244:SF6">
    <property type="entry name" value="PHOSPHOENOLPYRUVATE-PROTEIN PHOSPHOTRANSFERASE"/>
    <property type="match status" value="1"/>
</dbReference>
<dbReference type="InterPro" id="IPR036637">
    <property type="entry name" value="Phosphohistidine_dom_sf"/>
</dbReference>
<evidence type="ECO:0000256" key="4">
    <source>
        <dbReference type="ARBA" id="ARBA00007837"/>
    </source>
</evidence>
<evidence type="ECO:0000256" key="1">
    <source>
        <dbReference type="ARBA" id="ARBA00000683"/>
    </source>
</evidence>
<dbReference type="InterPro" id="IPR003018">
    <property type="entry name" value="GAF"/>
</dbReference>
<comment type="caution">
    <text evidence="15">The sequence shown here is derived from an EMBL/GenBank/DDBJ whole genome shotgun (WGS) entry which is preliminary data.</text>
</comment>
<keyword evidence="8" id="KW-0762">Sugar transport</keyword>
<keyword evidence="13" id="KW-0460">Magnesium</keyword>
<comment type="similarity">
    <text evidence="4">Belongs to the PEP-utilizing enzyme family.</text>
</comment>
<dbReference type="SUPFAM" id="SSF55781">
    <property type="entry name" value="GAF domain-like"/>
    <property type="match status" value="1"/>
</dbReference>
<dbReference type="Pfam" id="PF00391">
    <property type="entry name" value="PEP-utilizers"/>
    <property type="match status" value="1"/>
</dbReference>
<dbReference type="Proteomes" id="UP000315252">
    <property type="component" value="Unassembled WGS sequence"/>
</dbReference>
<evidence type="ECO:0000256" key="3">
    <source>
        <dbReference type="ARBA" id="ARBA00004496"/>
    </source>
</evidence>
<dbReference type="InterPro" id="IPR029016">
    <property type="entry name" value="GAF-like_dom_sf"/>
</dbReference>
<dbReference type="GO" id="GO:0046872">
    <property type="term" value="F:metal ion binding"/>
    <property type="evidence" value="ECO:0007669"/>
    <property type="project" value="UniProtKB-KW"/>
</dbReference>
<dbReference type="Gene3D" id="3.20.20.60">
    <property type="entry name" value="Phosphoenolpyruvate-binding domains"/>
    <property type="match status" value="1"/>
</dbReference>
<evidence type="ECO:0000256" key="2">
    <source>
        <dbReference type="ARBA" id="ARBA00001946"/>
    </source>
</evidence>
<evidence type="ECO:0000256" key="10">
    <source>
        <dbReference type="ARBA" id="ARBA00022683"/>
    </source>
</evidence>
<gene>
    <name evidence="15" type="primary">ptsP</name>
    <name evidence="15" type="ORF">FKG95_24730</name>
</gene>
<keyword evidence="16" id="KW-1185">Reference proteome</keyword>
<evidence type="ECO:0000256" key="11">
    <source>
        <dbReference type="ARBA" id="ARBA00022723"/>
    </source>
</evidence>
<dbReference type="InterPro" id="IPR036618">
    <property type="entry name" value="PtsI_HPr-bd_sf"/>
</dbReference>
<dbReference type="InterPro" id="IPR040442">
    <property type="entry name" value="Pyrv_kinase-like_dom_sf"/>
</dbReference>
<dbReference type="Pfam" id="PF05524">
    <property type="entry name" value="PEP-utilisers_N"/>
    <property type="match status" value="1"/>
</dbReference>
<evidence type="ECO:0000256" key="8">
    <source>
        <dbReference type="ARBA" id="ARBA00022597"/>
    </source>
</evidence>
<dbReference type="GO" id="GO:0008965">
    <property type="term" value="F:phosphoenolpyruvate-protein phosphotransferase activity"/>
    <property type="evidence" value="ECO:0007669"/>
    <property type="project" value="UniProtKB-EC"/>
</dbReference>
<evidence type="ECO:0000256" key="7">
    <source>
        <dbReference type="ARBA" id="ARBA00022490"/>
    </source>
</evidence>
<organism evidence="15 16">
    <name type="scientific">Denitrobaculum tricleocarpae</name>
    <dbReference type="NCBI Taxonomy" id="2591009"/>
    <lineage>
        <taxon>Bacteria</taxon>
        <taxon>Pseudomonadati</taxon>
        <taxon>Pseudomonadota</taxon>
        <taxon>Alphaproteobacteria</taxon>
        <taxon>Rhodospirillales</taxon>
        <taxon>Rhodospirillaceae</taxon>
        <taxon>Denitrobaculum</taxon>
    </lineage>
</organism>
<keyword evidence="15" id="KW-0670">Pyruvate</keyword>
<dbReference type="EMBL" id="VHSH01000011">
    <property type="protein sequence ID" value="TQV73375.1"/>
    <property type="molecule type" value="Genomic_DNA"/>
</dbReference>
<evidence type="ECO:0000313" key="15">
    <source>
        <dbReference type="EMBL" id="TQV73375.1"/>
    </source>
</evidence>
<dbReference type="Gene3D" id="3.30.450.40">
    <property type="match status" value="1"/>
</dbReference>
<dbReference type="Pfam" id="PF01590">
    <property type="entry name" value="GAF"/>
    <property type="match status" value="1"/>
</dbReference>
<evidence type="ECO:0000256" key="5">
    <source>
        <dbReference type="ARBA" id="ARBA00012232"/>
    </source>
</evidence>
<dbReference type="PRINTS" id="PR01736">
    <property type="entry name" value="PHPHTRNFRASE"/>
</dbReference>
<dbReference type="InterPro" id="IPR015813">
    <property type="entry name" value="Pyrv/PenolPyrv_kinase-like_dom"/>
</dbReference>
<dbReference type="EC" id="2.7.3.9" evidence="5"/>
<keyword evidence="7" id="KW-0963">Cytoplasm</keyword>
<keyword evidence="10" id="KW-0598">Phosphotransferase system</keyword>
<dbReference type="Gene3D" id="1.10.274.10">
    <property type="entry name" value="PtsI, HPr-binding domain"/>
    <property type="match status" value="1"/>
</dbReference>
<dbReference type="Pfam" id="PF02896">
    <property type="entry name" value="PEP-utilizers_C"/>
    <property type="match status" value="1"/>
</dbReference>
<keyword evidence="12" id="KW-0418">Kinase</keyword>
<comment type="subcellular location">
    <subcellularLocation>
        <location evidence="3">Cytoplasm</location>
    </subcellularLocation>
</comment>
<dbReference type="SUPFAM" id="SSF47831">
    <property type="entry name" value="Enzyme I of the PEP:sugar phosphotransferase system HPr-binding (sub)domain"/>
    <property type="match status" value="1"/>
</dbReference>
<dbReference type="PANTHER" id="PTHR46244">
    <property type="entry name" value="PHOSPHOENOLPYRUVATE-PROTEIN PHOSPHOTRANSFERASE"/>
    <property type="match status" value="1"/>
</dbReference>
<dbReference type="InterPro" id="IPR008279">
    <property type="entry name" value="PEP-util_enz_mobile_dom"/>
</dbReference>
<evidence type="ECO:0000313" key="16">
    <source>
        <dbReference type="Proteomes" id="UP000315252"/>
    </source>
</evidence>
<comment type="cofactor">
    <cofactor evidence="2">
        <name>Mg(2+)</name>
        <dbReference type="ChEBI" id="CHEBI:18420"/>
    </cofactor>
</comment>
<dbReference type="Gene3D" id="3.50.30.10">
    <property type="entry name" value="Phosphohistidine domain"/>
    <property type="match status" value="1"/>
</dbReference>
<feature type="domain" description="GAF" evidence="14">
    <location>
        <begin position="6"/>
        <end position="154"/>
    </location>
</feature>
<comment type="catalytic activity">
    <reaction evidence="1">
        <text>L-histidyl-[protein] + phosphoenolpyruvate = N(pros)-phospho-L-histidyl-[protein] + pyruvate</text>
        <dbReference type="Rhea" id="RHEA:23880"/>
        <dbReference type="Rhea" id="RHEA-COMP:9745"/>
        <dbReference type="Rhea" id="RHEA-COMP:9746"/>
        <dbReference type="ChEBI" id="CHEBI:15361"/>
        <dbReference type="ChEBI" id="CHEBI:29979"/>
        <dbReference type="ChEBI" id="CHEBI:58702"/>
        <dbReference type="ChEBI" id="CHEBI:64837"/>
        <dbReference type="EC" id="2.7.3.9"/>
    </reaction>
</comment>
<dbReference type="InterPro" id="IPR008731">
    <property type="entry name" value="PTS_EIN"/>
</dbReference>
<dbReference type="AlphaFoldDB" id="A0A545T885"/>
<dbReference type="SMART" id="SM00065">
    <property type="entry name" value="GAF"/>
    <property type="match status" value="1"/>
</dbReference>
<reference evidence="15 16" key="1">
    <citation type="submission" date="2019-06" db="EMBL/GenBank/DDBJ databases">
        <title>Whole genome sequence for Rhodospirillaceae sp. R148.</title>
        <authorList>
            <person name="Wang G."/>
        </authorList>
    </citation>
    <scope>NUCLEOTIDE SEQUENCE [LARGE SCALE GENOMIC DNA]</scope>
    <source>
        <strain evidence="15 16">R148</strain>
    </source>
</reference>
<dbReference type="GO" id="GO:0009401">
    <property type="term" value="P:phosphoenolpyruvate-dependent sugar phosphotransferase system"/>
    <property type="evidence" value="ECO:0007669"/>
    <property type="project" value="UniProtKB-KW"/>
</dbReference>
<evidence type="ECO:0000256" key="6">
    <source>
        <dbReference type="ARBA" id="ARBA00022448"/>
    </source>
</evidence>
<dbReference type="InterPro" id="IPR006318">
    <property type="entry name" value="PTS_EI-like"/>
</dbReference>
<keyword evidence="6" id="KW-0813">Transport</keyword>
<dbReference type="GO" id="GO:0016301">
    <property type="term" value="F:kinase activity"/>
    <property type="evidence" value="ECO:0007669"/>
    <property type="project" value="UniProtKB-KW"/>
</dbReference>
<dbReference type="OrthoDB" id="9765468at2"/>
<dbReference type="InterPro" id="IPR000121">
    <property type="entry name" value="PEP_util_C"/>
</dbReference>